<evidence type="ECO:0000313" key="1">
    <source>
        <dbReference type="EMBL" id="PZO75176.1"/>
    </source>
</evidence>
<dbReference type="InterPro" id="IPR036388">
    <property type="entry name" value="WH-like_DNA-bd_sf"/>
</dbReference>
<name>A0A2W4Z0E9_9SPHN</name>
<gene>
    <name evidence="1" type="ORF">DI632_12070</name>
</gene>
<sequence length="329" mass="34521">MGLAIATRRSYDAACRSVGQGDRLTGFEGFDGRAMRRVMIVADDAIARDDAVDAARAAGAAVGDIIGFAGLAAALDDLPHADVLLVEAAGVAPELLDRALPLLAQRAARDRAQLVVGFPLDAMDVVTLHLLGGPATLLCEARAGERVAAIVLGAAPGSGVQAAERDTERLRRLRSDVARIAEALLRLSRDGEGDGVRDRSSGFTVPPADDAGPVEVSAATVRGAIRARRMRDQFLAGDLFADPAWDMLLDLFAARLEGSSVSVSSLCIAAAVPPTTALRWITTLSDAGLLMRREDPNDRRRAFMVLTARGMAGMRGYARAVAKAGLGWA</sequence>
<dbReference type="SUPFAM" id="SSF46785">
    <property type="entry name" value="Winged helix' DNA-binding domain"/>
    <property type="match status" value="1"/>
</dbReference>
<comment type="caution">
    <text evidence="1">The sequence shown here is derived from an EMBL/GenBank/DDBJ whole genome shotgun (WGS) entry which is preliminary data.</text>
</comment>
<proteinExistence type="predicted"/>
<reference evidence="1 2" key="1">
    <citation type="submission" date="2017-08" db="EMBL/GenBank/DDBJ databases">
        <title>Infants hospitalized years apart are colonized by the same room-sourced microbial strains.</title>
        <authorList>
            <person name="Brooks B."/>
            <person name="Olm M.R."/>
            <person name="Firek B.A."/>
            <person name="Baker R."/>
            <person name="Thomas B.C."/>
            <person name="Morowitz M.J."/>
            <person name="Banfield J.F."/>
        </authorList>
    </citation>
    <scope>NUCLEOTIDE SEQUENCE [LARGE SCALE GENOMIC DNA]</scope>
    <source>
        <strain evidence="1">S2_018_000_R3_110</strain>
    </source>
</reference>
<organism evidence="1 2">
    <name type="scientific">Sphingomonas hengshuiensis</name>
    <dbReference type="NCBI Taxonomy" id="1609977"/>
    <lineage>
        <taxon>Bacteria</taxon>
        <taxon>Pseudomonadati</taxon>
        <taxon>Pseudomonadota</taxon>
        <taxon>Alphaproteobacteria</taxon>
        <taxon>Sphingomonadales</taxon>
        <taxon>Sphingomonadaceae</taxon>
        <taxon>Sphingomonas</taxon>
    </lineage>
</organism>
<protein>
    <recommendedName>
        <fullName evidence="3">HTH marR-type domain-containing protein</fullName>
    </recommendedName>
</protein>
<dbReference type="Proteomes" id="UP000248614">
    <property type="component" value="Unassembled WGS sequence"/>
</dbReference>
<dbReference type="EMBL" id="QFNF01000034">
    <property type="protein sequence ID" value="PZO75176.1"/>
    <property type="molecule type" value="Genomic_DNA"/>
</dbReference>
<evidence type="ECO:0000313" key="2">
    <source>
        <dbReference type="Proteomes" id="UP000248614"/>
    </source>
</evidence>
<accession>A0A2W4Z0E9</accession>
<evidence type="ECO:0008006" key="3">
    <source>
        <dbReference type="Google" id="ProtNLM"/>
    </source>
</evidence>
<dbReference type="AlphaFoldDB" id="A0A2W4Z0E9"/>
<dbReference type="InterPro" id="IPR036390">
    <property type="entry name" value="WH_DNA-bd_sf"/>
</dbReference>
<dbReference type="Gene3D" id="1.10.10.10">
    <property type="entry name" value="Winged helix-like DNA-binding domain superfamily/Winged helix DNA-binding domain"/>
    <property type="match status" value="1"/>
</dbReference>